<accession>A0AAC8XMU8</accession>
<dbReference type="EMBL" id="CP013928">
    <property type="protein sequence ID" value="AMJ80310.1"/>
    <property type="molecule type" value="Genomic_DNA"/>
</dbReference>
<dbReference type="SUPFAM" id="SSF81296">
    <property type="entry name" value="E set domains"/>
    <property type="match status" value="1"/>
</dbReference>
<proteinExistence type="inferred from homology"/>
<name>A0AAC8XMU8_9ALTE</name>
<dbReference type="InterPro" id="IPR012341">
    <property type="entry name" value="6hp_glycosidase-like_sf"/>
</dbReference>
<dbReference type="Gene3D" id="1.50.10.10">
    <property type="match status" value="1"/>
</dbReference>
<keyword evidence="3" id="KW-0624">Polysaccharide degradation</keyword>
<keyword evidence="2" id="KW-0119">Carbohydrate metabolism</keyword>
<dbReference type="AlphaFoldDB" id="A0AAC8XMU8"/>
<evidence type="ECO:0000259" key="5">
    <source>
        <dbReference type="Pfam" id="PF02927"/>
    </source>
</evidence>
<organism evidence="6 7">
    <name type="scientific">Alteromonas mediterranea</name>
    <dbReference type="NCBI Taxonomy" id="314275"/>
    <lineage>
        <taxon>Bacteria</taxon>
        <taxon>Pseudomonadati</taxon>
        <taxon>Pseudomonadota</taxon>
        <taxon>Gammaproteobacteria</taxon>
        <taxon>Alteromonadales</taxon>
        <taxon>Alteromonadaceae</taxon>
        <taxon>Alteromonas/Salinimonas group</taxon>
        <taxon>Alteromonas</taxon>
    </lineage>
</organism>
<feature type="domain" description="Cellulase Ig-like" evidence="5">
    <location>
        <begin position="264"/>
        <end position="342"/>
    </location>
</feature>
<dbReference type="GO" id="GO:0000272">
    <property type="term" value="P:polysaccharide catabolic process"/>
    <property type="evidence" value="ECO:0007669"/>
    <property type="project" value="UniProtKB-KW"/>
</dbReference>
<evidence type="ECO:0000256" key="2">
    <source>
        <dbReference type="ARBA" id="ARBA00023277"/>
    </source>
</evidence>
<dbReference type="Pfam" id="PF00759">
    <property type="entry name" value="Glyco_hydro_9"/>
    <property type="match status" value="1"/>
</dbReference>
<evidence type="ECO:0000313" key="6">
    <source>
        <dbReference type="EMBL" id="AMJ80310.1"/>
    </source>
</evidence>
<gene>
    <name evidence="6" type="ORF">AV942_19485</name>
</gene>
<dbReference type="InterPro" id="IPR004197">
    <property type="entry name" value="Cellulase_Ig-like"/>
</dbReference>
<dbReference type="InterPro" id="IPR008928">
    <property type="entry name" value="6-hairpin_glycosidase_sf"/>
</dbReference>
<dbReference type="InterPro" id="IPR001701">
    <property type="entry name" value="Glyco_hydro_9"/>
</dbReference>
<keyword evidence="6" id="KW-0378">Hydrolase</keyword>
<evidence type="ECO:0000256" key="1">
    <source>
        <dbReference type="ARBA" id="ARBA00007072"/>
    </source>
</evidence>
<dbReference type="Gene3D" id="2.60.40.10">
    <property type="entry name" value="Immunoglobulins"/>
    <property type="match status" value="1"/>
</dbReference>
<dbReference type="Proteomes" id="UP000061468">
    <property type="component" value="Chromosome"/>
</dbReference>
<protein>
    <submittedName>
        <fullName evidence="6">Glycoside hydrolase</fullName>
    </submittedName>
</protein>
<evidence type="ECO:0000259" key="4">
    <source>
        <dbReference type="Pfam" id="PF00759"/>
    </source>
</evidence>
<dbReference type="GO" id="GO:0008810">
    <property type="term" value="F:cellulase activity"/>
    <property type="evidence" value="ECO:0007669"/>
    <property type="project" value="InterPro"/>
</dbReference>
<comment type="similarity">
    <text evidence="1">Belongs to the glycosyl hydrolase 9 (cellulase E) family.</text>
</comment>
<feature type="domain" description="Glycoside hydrolase family 9" evidence="4">
    <location>
        <begin position="366"/>
        <end position="655"/>
    </location>
</feature>
<reference evidence="6 7" key="1">
    <citation type="submission" date="2015-12" db="EMBL/GenBank/DDBJ databases">
        <title>Intraspecies pangenome expansion in the marine bacterium Alteromonas.</title>
        <authorList>
            <person name="Lopez-Perez M."/>
            <person name="Rodriguez-Valera F."/>
        </authorList>
    </citation>
    <scope>NUCLEOTIDE SEQUENCE [LARGE SCALE GENOMIC DNA]</scope>
    <source>
        <strain evidence="6 7">UM8</strain>
    </source>
</reference>
<dbReference type="InterPro" id="IPR013783">
    <property type="entry name" value="Ig-like_fold"/>
</dbReference>
<dbReference type="InterPro" id="IPR014756">
    <property type="entry name" value="Ig_E-set"/>
</dbReference>
<evidence type="ECO:0000256" key="3">
    <source>
        <dbReference type="ARBA" id="ARBA00023326"/>
    </source>
</evidence>
<dbReference type="SUPFAM" id="SSF48208">
    <property type="entry name" value="Six-hairpin glycosidases"/>
    <property type="match status" value="1"/>
</dbReference>
<sequence length="826" mass="92348">MRLKLLCGSVFLISALTVKGQSSPPMKINDSEYFEAPGANVLVYSNWYDGLFSDSKISGIEIIQHGKRIATNGDVRLNDTPEQWDSIPTFIKRDVDPEKGVISASLYYPEHNFNFSVNVTSTEEQLNISVHTDAPLPEELVNKAGFNLEFMPSAYFNKAFIADDATGTFPLYPSGLKEQNDLQAPTPLATGHHLVLAPEDAERRISIESKQQPIYLYDGRTKAQNGWFVARSLLPAHKSGKVLEWSLNVNGKEDWQRTPIIGHSQVGYHPNQNKIAVLELDPKHVIGENTVSLLKVMPSGEKKAVISEKPKYWGQYKRYQYAKFDFSAVRENGLYQLRYNATTTAPFRISNDIYDNAWHPTLDVFFPVQMDHVLVNEAYRVWHGASHLDDALQAPVNHTHFDLYAQGPTTDTQFAPLEHVPGLNIGGWYDAGDYDIRTQSQYRAVLGLVEVWDQFTPKRDTTLVDYNRKFVDIHVPDGKPDILQQIEHGTLALLAQHRVFGRAINGIIVPSISQYTHLGDGITMTDNMVYDATMTPSQADGKHSGIPDDRWVFTSRSSAVNYGSIAALSAAARAIREYNPKLATEALKRAELAWEEEQSHPPFLFHHGNTTGGRLNAEKLTAAAELLMTTESEHYKQAINTLWPEVEAHFAQHIGTLIRLIPLMGEKYKQKIAGLAKDYVNEGKHITQDNPFNVTITEGGWAGNGRIIRDAIHHYYLVKAFPGLLEPDAVFDGLHYLYGTHPDSDISLVSNVGTVSKSVAYGMNRADFSFISGGVVPGILIIKPDLPENNEEWPFFWGQNEYVINIAASYIMLVHAVDDLLSSSAK</sequence>
<evidence type="ECO:0000313" key="7">
    <source>
        <dbReference type="Proteomes" id="UP000061468"/>
    </source>
</evidence>
<dbReference type="Pfam" id="PF02927">
    <property type="entry name" value="CelD_N"/>
    <property type="match status" value="1"/>
</dbReference>
<dbReference type="CDD" id="cd02850">
    <property type="entry name" value="E_set_Cellulase_N"/>
    <property type="match status" value="1"/>
</dbReference>